<name>A0A8H3F6P5_9LECA</name>
<organism evidence="2 3">
    <name type="scientific">Imshaugia aleurites</name>
    <dbReference type="NCBI Taxonomy" id="172621"/>
    <lineage>
        <taxon>Eukaryota</taxon>
        <taxon>Fungi</taxon>
        <taxon>Dikarya</taxon>
        <taxon>Ascomycota</taxon>
        <taxon>Pezizomycotina</taxon>
        <taxon>Lecanoromycetes</taxon>
        <taxon>OSLEUM clade</taxon>
        <taxon>Lecanoromycetidae</taxon>
        <taxon>Lecanorales</taxon>
        <taxon>Lecanorineae</taxon>
        <taxon>Parmeliaceae</taxon>
        <taxon>Imshaugia</taxon>
    </lineage>
</organism>
<dbReference type="SUPFAM" id="SSF48403">
    <property type="entry name" value="Ankyrin repeat"/>
    <property type="match status" value="1"/>
</dbReference>
<dbReference type="EMBL" id="CAJPDT010000023">
    <property type="protein sequence ID" value="CAF9919587.1"/>
    <property type="molecule type" value="Genomic_DNA"/>
</dbReference>
<dbReference type="AlphaFoldDB" id="A0A8H3F6P5"/>
<proteinExistence type="predicted"/>
<protein>
    <recommendedName>
        <fullName evidence="4">Ankyrin repeat protein</fullName>
    </recommendedName>
</protein>
<reference evidence="2" key="1">
    <citation type="submission" date="2021-03" db="EMBL/GenBank/DDBJ databases">
        <authorList>
            <person name="Tagirdzhanova G."/>
        </authorList>
    </citation>
    <scope>NUCLEOTIDE SEQUENCE</scope>
</reference>
<evidence type="ECO:0000313" key="2">
    <source>
        <dbReference type="EMBL" id="CAF9919587.1"/>
    </source>
</evidence>
<evidence type="ECO:0000313" key="3">
    <source>
        <dbReference type="Proteomes" id="UP000664534"/>
    </source>
</evidence>
<feature type="region of interest" description="Disordered" evidence="1">
    <location>
        <begin position="448"/>
        <end position="468"/>
    </location>
</feature>
<gene>
    <name evidence="2" type="ORF">IMSHALPRED_004664</name>
</gene>
<evidence type="ECO:0000256" key="1">
    <source>
        <dbReference type="SAM" id="MobiDB-lite"/>
    </source>
</evidence>
<dbReference type="InterPro" id="IPR036770">
    <property type="entry name" value="Ankyrin_rpt-contain_sf"/>
</dbReference>
<sequence length="468" mass="53129">MASKRRKDKEPGIFSYHSQRQSRMISTEKLLCWYTGILGSISLRTKSKIINDALNVHAVHGRTVSEESVIVFRPSFMKNQYELRFVNRCGSISRTLSDIRGLCDAFDNGSVSINVVDPLGRGLLHYAAGSFQGDLCSWLVNRGVNADRTCLRGTKALTYMGMYSGPNQTSAVTKAMIEIARLLTQHQEDLSTLDISMWFREYDGPPEGAELILSQDLAQHYIYSADDRDPLYPALASVLRLYAIDPKPWEPIIRTVLRYGADIHAPVRRNMRDLNQSEYLCPVAQYGTPLDELFTYTLNPFEGQAAASGWLQILASEGHDISVYLETESALHIRPIQLTQPSHRPMGDDIDRKLVFSLGPRPSVSWDWWISPRSSTFLLREEYRLMAITQPDILLIAKSWKEAWPIRYPAWTQCHHSYGETQPASLPYKIFLDLTEARSAKRLAKKARKTARYQNSKGSHKVPGAWPM</sequence>
<dbReference type="Proteomes" id="UP000664534">
    <property type="component" value="Unassembled WGS sequence"/>
</dbReference>
<accession>A0A8H3F6P5</accession>
<comment type="caution">
    <text evidence="2">The sequence shown here is derived from an EMBL/GenBank/DDBJ whole genome shotgun (WGS) entry which is preliminary data.</text>
</comment>
<evidence type="ECO:0008006" key="4">
    <source>
        <dbReference type="Google" id="ProtNLM"/>
    </source>
</evidence>
<dbReference type="Gene3D" id="1.25.40.20">
    <property type="entry name" value="Ankyrin repeat-containing domain"/>
    <property type="match status" value="1"/>
</dbReference>
<keyword evidence="3" id="KW-1185">Reference proteome</keyword>
<dbReference type="OrthoDB" id="539213at2759"/>